<dbReference type="EMBL" id="AUZM01000059">
    <property type="protein sequence ID" value="ERT05395.1"/>
    <property type="molecule type" value="Genomic_DNA"/>
</dbReference>
<dbReference type="Proteomes" id="UP000017127">
    <property type="component" value="Unassembled WGS sequence"/>
</dbReference>
<organism evidence="1 2">
    <name type="scientific">Lyngbya aestuarii BL J</name>
    <dbReference type="NCBI Taxonomy" id="1348334"/>
    <lineage>
        <taxon>Bacteria</taxon>
        <taxon>Bacillati</taxon>
        <taxon>Cyanobacteriota</taxon>
        <taxon>Cyanophyceae</taxon>
        <taxon>Oscillatoriophycideae</taxon>
        <taxon>Oscillatoriales</taxon>
        <taxon>Microcoleaceae</taxon>
        <taxon>Lyngbya</taxon>
    </lineage>
</organism>
<reference evidence="1 2" key="1">
    <citation type="journal article" date="2013" name="Front. Microbiol.">
        <title>Comparative genomic analyses of the cyanobacterium, Lyngbya aestuarii BL J, a powerful hydrogen producer.</title>
        <authorList>
            <person name="Kothari A."/>
            <person name="Vaughn M."/>
            <person name="Garcia-Pichel F."/>
        </authorList>
    </citation>
    <scope>NUCLEOTIDE SEQUENCE [LARGE SCALE GENOMIC DNA]</scope>
    <source>
        <strain evidence="1 2">BL J</strain>
    </source>
</reference>
<evidence type="ECO:0000313" key="2">
    <source>
        <dbReference type="Proteomes" id="UP000017127"/>
    </source>
</evidence>
<accession>U7QEE1</accession>
<evidence type="ECO:0000313" key="1">
    <source>
        <dbReference type="EMBL" id="ERT05395.1"/>
    </source>
</evidence>
<proteinExistence type="predicted"/>
<protein>
    <submittedName>
        <fullName evidence="1">Uncharacterized protein</fullName>
    </submittedName>
</protein>
<comment type="caution">
    <text evidence="1">The sequence shown here is derived from an EMBL/GenBank/DDBJ whole genome shotgun (WGS) entry which is preliminary data.</text>
</comment>
<sequence length="52" mass="6035">MLNLTLFYCLTNPKDPKIYSGCSLCLSGFILSIFKNLTIQMKATQRKEIFWT</sequence>
<name>U7QEE1_9CYAN</name>
<dbReference type="AlphaFoldDB" id="U7QEE1"/>
<keyword evidence="2" id="KW-1185">Reference proteome</keyword>
<gene>
    <name evidence="1" type="ORF">M595_4663</name>
</gene>